<accession>A0A6A6XCA0</accession>
<dbReference type="Gene3D" id="1.20.1250.20">
    <property type="entry name" value="MFS general substrate transporter like domains"/>
    <property type="match status" value="1"/>
</dbReference>
<evidence type="ECO:0000256" key="3">
    <source>
        <dbReference type="SAM" id="Phobius"/>
    </source>
</evidence>
<feature type="transmembrane region" description="Helical" evidence="3">
    <location>
        <begin position="168"/>
        <end position="189"/>
    </location>
</feature>
<dbReference type="PROSITE" id="PS50850">
    <property type="entry name" value="MFS"/>
    <property type="match status" value="1"/>
</dbReference>
<feature type="transmembrane region" description="Helical" evidence="3">
    <location>
        <begin position="80"/>
        <end position="102"/>
    </location>
</feature>
<dbReference type="InterPro" id="IPR011701">
    <property type="entry name" value="MFS"/>
</dbReference>
<dbReference type="PANTHER" id="PTHR11360">
    <property type="entry name" value="MONOCARBOXYLATE TRANSPORTER"/>
    <property type="match status" value="1"/>
</dbReference>
<dbReference type="InterPro" id="IPR036259">
    <property type="entry name" value="MFS_trans_sf"/>
</dbReference>
<keyword evidence="6" id="KW-1185">Reference proteome</keyword>
<dbReference type="GO" id="GO:0016020">
    <property type="term" value="C:membrane"/>
    <property type="evidence" value="ECO:0007669"/>
    <property type="project" value="UniProtKB-SubCell"/>
</dbReference>
<sequence>MDASETASSFSAKEASETGSTICIHAESSEPAQEGGRAAWLTVVGSVLVYYSSFGIINSFGFFQAYYQQDFLKDTAPSTIAFIGTLQIMLMNVLASVSGALCDEYGITYLYIGSGIGTSGALLALSFSRPGVVWQVFLSQGLLMGFTMAFGVQPALTVAGQHFKRQMALAMGIVAVGSAAGGMLFPIMFRKLLPVIGFAWMLRVAAVKIILCYAIALYISTSKRPGKGRLTSFRKLLDFKGFLDPRYAVLSIGAWFAQLGLWVPYYYIEGYCNIVYPDTHMHGFFLPLINGTSIVGMIIGGFLGDHLGRLNLLYPTTLVSGFLCLTMWLFAPSLSILILFACLYGFCSGIFVALLPSVVSQICPAERMGARMGAFYLVVAVSSLIGTPIAGALIAGKDKQGYQGLISYAGGALVVGALVMMGSRLLHDRNLGRKW</sequence>
<dbReference type="InterPro" id="IPR050327">
    <property type="entry name" value="Proton-linked_MCT"/>
</dbReference>
<dbReference type="SUPFAM" id="SSF103473">
    <property type="entry name" value="MFS general substrate transporter"/>
    <property type="match status" value="1"/>
</dbReference>
<keyword evidence="3" id="KW-1133">Transmembrane helix</keyword>
<comment type="subcellular location">
    <subcellularLocation>
        <location evidence="1">Membrane</location>
        <topology evidence="1">Multi-pass membrane protein</topology>
    </subcellularLocation>
</comment>
<dbReference type="AlphaFoldDB" id="A0A6A6XCA0"/>
<feature type="transmembrane region" description="Helical" evidence="3">
    <location>
        <begin position="310"/>
        <end position="330"/>
    </location>
</feature>
<feature type="transmembrane region" description="Helical" evidence="3">
    <location>
        <begin position="38"/>
        <end position="60"/>
    </location>
</feature>
<feature type="transmembrane region" description="Helical" evidence="3">
    <location>
        <begin position="280"/>
        <end position="303"/>
    </location>
</feature>
<name>A0A6A6XCA0_9PLEO</name>
<dbReference type="Proteomes" id="UP000799757">
    <property type="component" value="Unassembled WGS sequence"/>
</dbReference>
<feature type="transmembrane region" description="Helical" evidence="3">
    <location>
        <begin position="406"/>
        <end position="426"/>
    </location>
</feature>
<feature type="transmembrane region" description="Helical" evidence="3">
    <location>
        <begin position="247"/>
        <end position="268"/>
    </location>
</feature>
<evidence type="ECO:0000313" key="6">
    <source>
        <dbReference type="Proteomes" id="UP000799757"/>
    </source>
</evidence>
<reference evidence="5" key="1">
    <citation type="journal article" date="2020" name="Stud. Mycol.">
        <title>101 Dothideomycetes genomes: a test case for predicting lifestyles and emergence of pathogens.</title>
        <authorList>
            <person name="Haridas S."/>
            <person name="Albert R."/>
            <person name="Binder M."/>
            <person name="Bloem J."/>
            <person name="Labutti K."/>
            <person name="Salamov A."/>
            <person name="Andreopoulos B."/>
            <person name="Baker S."/>
            <person name="Barry K."/>
            <person name="Bills G."/>
            <person name="Bluhm B."/>
            <person name="Cannon C."/>
            <person name="Castanera R."/>
            <person name="Culley D."/>
            <person name="Daum C."/>
            <person name="Ezra D."/>
            <person name="Gonzalez J."/>
            <person name="Henrissat B."/>
            <person name="Kuo A."/>
            <person name="Liang C."/>
            <person name="Lipzen A."/>
            <person name="Lutzoni F."/>
            <person name="Magnuson J."/>
            <person name="Mondo S."/>
            <person name="Nolan M."/>
            <person name="Ohm R."/>
            <person name="Pangilinan J."/>
            <person name="Park H.-J."/>
            <person name="Ramirez L."/>
            <person name="Alfaro M."/>
            <person name="Sun H."/>
            <person name="Tritt A."/>
            <person name="Yoshinaga Y."/>
            <person name="Zwiers L.-H."/>
            <person name="Turgeon B."/>
            <person name="Goodwin S."/>
            <person name="Spatafora J."/>
            <person name="Crous P."/>
            <person name="Grigoriev I."/>
        </authorList>
    </citation>
    <scope>NUCLEOTIDE SEQUENCE</scope>
    <source>
        <strain evidence="5">CBS 109.77</strain>
    </source>
</reference>
<evidence type="ECO:0000256" key="2">
    <source>
        <dbReference type="ARBA" id="ARBA00006727"/>
    </source>
</evidence>
<feature type="transmembrane region" description="Helical" evidence="3">
    <location>
        <begin position="133"/>
        <end position="156"/>
    </location>
</feature>
<protein>
    <submittedName>
        <fullName evidence="5">MFS general substrate transporter</fullName>
    </submittedName>
</protein>
<dbReference type="PANTHER" id="PTHR11360:SF281">
    <property type="entry name" value="ASPYRIDONES EFFLUX PROTEIN APDF-RELATED"/>
    <property type="match status" value="1"/>
</dbReference>
<feature type="transmembrane region" description="Helical" evidence="3">
    <location>
        <begin position="195"/>
        <end position="219"/>
    </location>
</feature>
<keyword evidence="3" id="KW-0812">Transmembrane</keyword>
<keyword evidence="3" id="KW-0472">Membrane</keyword>
<feature type="transmembrane region" description="Helical" evidence="3">
    <location>
        <begin position="336"/>
        <end position="362"/>
    </location>
</feature>
<gene>
    <name evidence="5" type="ORF">K505DRAFT_242873</name>
</gene>
<proteinExistence type="inferred from homology"/>
<feature type="transmembrane region" description="Helical" evidence="3">
    <location>
        <begin position="109"/>
        <end position="127"/>
    </location>
</feature>
<feature type="transmembrane region" description="Helical" evidence="3">
    <location>
        <begin position="374"/>
        <end position="394"/>
    </location>
</feature>
<evidence type="ECO:0000256" key="1">
    <source>
        <dbReference type="ARBA" id="ARBA00004141"/>
    </source>
</evidence>
<comment type="similarity">
    <text evidence="2">Belongs to the major facilitator superfamily. Monocarboxylate porter (TC 2.A.1.13) family.</text>
</comment>
<evidence type="ECO:0000313" key="5">
    <source>
        <dbReference type="EMBL" id="KAF2794119.1"/>
    </source>
</evidence>
<evidence type="ECO:0000259" key="4">
    <source>
        <dbReference type="PROSITE" id="PS50850"/>
    </source>
</evidence>
<dbReference type="Pfam" id="PF07690">
    <property type="entry name" value="MFS_1"/>
    <property type="match status" value="1"/>
</dbReference>
<dbReference type="GO" id="GO:0022857">
    <property type="term" value="F:transmembrane transporter activity"/>
    <property type="evidence" value="ECO:0007669"/>
    <property type="project" value="InterPro"/>
</dbReference>
<feature type="domain" description="Major facilitator superfamily (MFS) profile" evidence="4">
    <location>
        <begin position="246"/>
        <end position="435"/>
    </location>
</feature>
<organism evidence="5 6">
    <name type="scientific">Melanomma pulvis-pyrius CBS 109.77</name>
    <dbReference type="NCBI Taxonomy" id="1314802"/>
    <lineage>
        <taxon>Eukaryota</taxon>
        <taxon>Fungi</taxon>
        <taxon>Dikarya</taxon>
        <taxon>Ascomycota</taxon>
        <taxon>Pezizomycotina</taxon>
        <taxon>Dothideomycetes</taxon>
        <taxon>Pleosporomycetidae</taxon>
        <taxon>Pleosporales</taxon>
        <taxon>Melanommataceae</taxon>
        <taxon>Melanomma</taxon>
    </lineage>
</organism>
<dbReference type="EMBL" id="MU001902">
    <property type="protein sequence ID" value="KAF2794119.1"/>
    <property type="molecule type" value="Genomic_DNA"/>
</dbReference>
<dbReference type="OrthoDB" id="6509908at2759"/>
<dbReference type="InterPro" id="IPR020846">
    <property type="entry name" value="MFS_dom"/>
</dbReference>